<reference evidence="1" key="1">
    <citation type="submission" date="2021-02" db="EMBL/GenBank/DDBJ databases">
        <authorList>
            <person name="Dougan E. K."/>
            <person name="Rhodes N."/>
            <person name="Thang M."/>
            <person name="Chan C."/>
        </authorList>
    </citation>
    <scope>NUCLEOTIDE SEQUENCE</scope>
</reference>
<evidence type="ECO:0000313" key="1">
    <source>
        <dbReference type="EMBL" id="CAE8696795.1"/>
    </source>
</evidence>
<dbReference type="Proteomes" id="UP000626109">
    <property type="component" value="Unassembled WGS sequence"/>
</dbReference>
<accession>A0A813K8A3</accession>
<protein>
    <submittedName>
        <fullName evidence="1">Uncharacterized protein</fullName>
    </submittedName>
</protein>
<evidence type="ECO:0000313" key="2">
    <source>
        <dbReference type="Proteomes" id="UP000626109"/>
    </source>
</evidence>
<proteinExistence type="predicted"/>
<dbReference type="SUPFAM" id="SSF55821">
    <property type="entry name" value="YrdC/RibB"/>
    <property type="match status" value="1"/>
</dbReference>
<name>A0A813K8A3_POLGL</name>
<dbReference type="Gene3D" id="3.90.870.10">
    <property type="entry name" value="DHBP synthase"/>
    <property type="match status" value="1"/>
</dbReference>
<comment type="caution">
    <text evidence="1">The sequence shown here is derived from an EMBL/GenBank/DDBJ whole genome shotgun (WGS) entry which is preliminary data.</text>
</comment>
<dbReference type="InterPro" id="IPR017945">
    <property type="entry name" value="DHBP_synth_RibB-like_a/b_dom"/>
</dbReference>
<organism evidence="1 2">
    <name type="scientific">Polarella glacialis</name>
    <name type="common">Dinoflagellate</name>
    <dbReference type="NCBI Taxonomy" id="89957"/>
    <lineage>
        <taxon>Eukaryota</taxon>
        <taxon>Sar</taxon>
        <taxon>Alveolata</taxon>
        <taxon>Dinophyceae</taxon>
        <taxon>Suessiales</taxon>
        <taxon>Suessiaceae</taxon>
        <taxon>Polarella</taxon>
    </lineage>
</organism>
<dbReference type="EMBL" id="CAJNNW010028577">
    <property type="protein sequence ID" value="CAE8696795.1"/>
    <property type="molecule type" value="Genomic_DNA"/>
</dbReference>
<dbReference type="AlphaFoldDB" id="A0A813K8A3"/>
<gene>
    <name evidence="1" type="ORF">PGLA2088_LOCUS29987</name>
</gene>
<sequence length="336" mass="36354">MHDDGTMYRRDDSLEFAARHNFTIVTVQQIIDYRRKYGLSAPPSHLVTKQAAVASSSSLTSVPVASLPVETPGQTAARLVALTAHNAESGRDDYAARPGGSATAACRKDGTAVSGLPAKGLKVQVSSDETGQLDLTALCCSAALPGRAIGSRWQGVFRQRGFPAALVQAAKLSASDLVTLERWGGQFWDAWCRPSLVPGEELVFLRHRAFGTAVLLTGGSNGWFEFIVARGRRPQVFYSGGSTEELNALSVALPASEDHGTCLPMLKLPNEMMSCWRWQVEKWHGLDALHGPPGVLRAQRRLRLTASGFSAYPDTWRLREGPCLVVERGVVVRGKS</sequence>